<name>A0A7Z9BXP4_9CYAN</name>
<dbReference type="PANTHER" id="PTHR23407:SF1">
    <property type="entry name" value="5-FORMYLTETRAHYDROFOLATE CYCLO-LIGASE"/>
    <property type="match status" value="1"/>
</dbReference>
<keyword evidence="6" id="KW-0436">Ligase</keyword>
<comment type="catalytic activity">
    <reaction evidence="5">
        <text>(6S)-5-formyl-5,6,7,8-tetrahydrofolate + ATP = (6R)-5,10-methenyltetrahydrofolate + ADP + phosphate</text>
        <dbReference type="Rhea" id="RHEA:10488"/>
        <dbReference type="ChEBI" id="CHEBI:30616"/>
        <dbReference type="ChEBI" id="CHEBI:43474"/>
        <dbReference type="ChEBI" id="CHEBI:57455"/>
        <dbReference type="ChEBI" id="CHEBI:57457"/>
        <dbReference type="ChEBI" id="CHEBI:456216"/>
        <dbReference type="EC" id="6.3.3.2"/>
    </reaction>
</comment>
<feature type="binding site" evidence="4">
    <location>
        <begin position="6"/>
        <end position="10"/>
    </location>
    <ligand>
        <name>ATP</name>
        <dbReference type="ChEBI" id="CHEBI:30616"/>
    </ligand>
</feature>
<dbReference type="GO" id="GO:0046872">
    <property type="term" value="F:metal ion binding"/>
    <property type="evidence" value="ECO:0007669"/>
    <property type="project" value="UniProtKB-KW"/>
</dbReference>
<keyword evidence="7" id="KW-1185">Reference proteome</keyword>
<dbReference type="Gene3D" id="3.40.50.10420">
    <property type="entry name" value="NagB/RpiA/CoA transferase-like"/>
    <property type="match status" value="1"/>
</dbReference>
<comment type="similarity">
    <text evidence="1 5">Belongs to the 5-formyltetrahydrofolate cyclo-ligase family.</text>
</comment>
<dbReference type="GO" id="GO:0005524">
    <property type="term" value="F:ATP binding"/>
    <property type="evidence" value="ECO:0007669"/>
    <property type="project" value="UniProtKB-KW"/>
</dbReference>
<dbReference type="Proteomes" id="UP000182190">
    <property type="component" value="Unassembled WGS sequence"/>
</dbReference>
<evidence type="ECO:0000256" key="1">
    <source>
        <dbReference type="ARBA" id="ARBA00010638"/>
    </source>
</evidence>
<feature type="binding site" evidence="4">
    <location>
        <position position="57"/>
    </location>
    <ligand>
        <name>substrate</name>
    </ligand>
</feature>
<gene>
    <name evidence="6" type="ORF">PL9631_720011</name>
</gene>
<dbReference type="RefSeq" id="WP_083621234.1">
    <property type="nucleotide sequence ID" value="NZ_LR735017.1"/>
</dbReference>
<comment type="cofactor">
    <cofactor evidence="5">
        <name>Mg(2+)</name>
        <dbReference type="ChEBI" id="CHEBI:18420"/>
    </cofactor>
</comment>
<dbReference type="PANTHER" id="PTHR23407">
    <property type="entry name" value="ATPASE INHIBITOR/5-FORMYLTETRAHYDROFOLATE CYCLO-LIGASE"/>
    <property type="match status" value="1"/>
</dbReference>
<dbReference type="InterPro" id="IPR002698">
    <property type="entry name" value="FTHF_cligase"/>
</dbReference>
<evidence type="ECO:0000313" key="7">
    <source>
        <dbReference type="Proteomes" id="UP000182190"/>
    </source>
</evidence>
<keyword evidence="5" id="KW-0479">Metal-binding</keyword>
<dbReference type="InterPro" id="IPR024185">
    <property type="entry name" value="FTHF_cligase-like_sf"/>
</dbReference>
<comment type="caution">
    <text evidence="6">The sequence shown here is derived from an EMBL/GenBank/DDBJ whole genome shotgun (WGS) entry which is preliminary data.</text>
</comment>
<dbReference type="GO" id="GO:0030272">
    <property type="term" value="F:5-formyltetrahydrofolate cyclo-ligase activity"/>
    <property type="evidence" value="ECO:0007669"/>
    <property type="project" value="UniProtKB-EC"/>
</dbReference>
<accession>A0A7Z9BXP4</accession>
<dbReference type="GO" id="GO:0035999">
    <property type="term" value="P:tetrahydrofolate interconversion"/>
    <property type="evidence" value="ECO:0007669"/>
    <property type="project" value="TreeGrafter"/>
</dbReference>
<sequence length="195" mass="22623">MQNLTKAELRRLLIKQRRSLSQIDWKSKSDRLCQNLQHNPLFQQAKTILSYFSFRQEPDLSLLLSNTDKKWGFPRCVQQSLTWHYWQPGETYNINSYGIIEPDANLIQLQPCEVDLILVPSVACDAQGYRLGYGGGFYDRMLSLPEWNLIPTVGIIFDFSYLPQLPIDYWDKPLTTVCTESQFIDISYGLPPNLP</sequence>
<dbReference type="InterPro" id="IPR037171">
    <property type="entry name" value="NagB/RpiA_transferase-like"/>
</dbReference>
<keyword evidence="3 4" id="KW-0067">ATP-binding</keyword>
<evidence type="ECO:0000256" key="3">
    <source>
        <dbReference type="ARBA" id="ARBA00022840"/>
    </source>
</evidence>
<feature type="binding site" evidence="4">
    <location>
        <begin position="130"/>
        <end position="138"/>
    </location>
    <ligand>
        <name>ATP</name>
        <dbReference type="ChEBI" id="CHEBI:30616"/>
    </ligand>
</feature>
<dbReference type="EMBL" id="CZCS02000215">
    <property type="protein sequence ID" value="VXD23333.1"/>
    <property type="molecule type" value="Genomic_DNA"/>
</dbReference>
<keyword evidence="2 4" id="KW-0547">Nucleotide-binding</keyword>
<dbReference type="OrthoDB" id="9801938at2"/>
<evidence type="ECO:0000256" key="2">
    <source>
        <dbReference type="ARBA" id="ARBA00022741"/>
    </source>
</evidence>
<reference evidence="6" key="1">
    <citation type="submission" date="2019-10" db="EMBL/GenBank/DDBJ databases">
        <authorList>
            <consortium name="Genoscope - CEA"/>
            <person name="William W."/>
        </authorList>
    </citation>
    <scope>NUCLEOTIDE SEQUENCE [LARGE SCALE GENOMIC DNA]</scope>
    <source>
        <strain evidence="6">BBR_PRJEB10994</strain>
    </source>
</reference>
<evidence type="ECO:0000256" key="4">
    <source>
        <dbReference type="PIRSR" id="PIRSR006806-1"/>
    </source>
</evidence>
<dbReference type="GO" id="GO:0009396">
    <property type="term" value="P:folic acid-containing compound biosynthetic process"/>
    <property type="evidence" value="ECO:0007669"/>
    <property type="project" value="TreeGrafter"/>
</dbReference>
<dbReference type="Pfam" id="PF01812">
    <property type="entry name" value="5-FTHF_cyc-lig"/>
    <property type="match status" value="1"/>
</dbReference>
<dbReference type="PIRSF" id="PIRSF006806">
    <property type="entry name" value="FTHF_cligase"/>
    <property type="match status" value="1"/>
</dbReference>
<keyword evidence="5" id="KW-0460">Magnesium</keyword>
<evidence type="ECO:0000313" key="6">
    <source>
        <dbReference type="EMBL" id="VXD23333.1"/>
    </source>
</evidence>
<dbReference type="SUPFAM" id="SSF100950">
    <property type="entry name" value="NagB/RpiA/CoA transferase-like"/>
    <property type="match status" value="1"/>
</dbReference>
<evidence type="ECO:0000256" key="5">
    <source>
        <dbReference type="RuleBase" id="RU361279"/>
    </source>
</evidence>
<dbReference type="AlphaFoldDB" id="A0A7Z9BXP4"/>
<protein>
    <recommendedName>
        <fullName evidence="5">5-formyltetrahydrofolate cyclo-ligase</fullName>
        <ecNumber evidence="5">6.3.3.2</ecNumber>
    </recommendedName>
</protein>
<dbReference type="NCBIfam" id="TIGR02727">
    <property type="entry name" value="MTHFS_bact"/>
    <property type="match status" value="1"/>
</dbReference>
<dbReference type="EC" id="6.3.3.2" evidence="5"/>
<organism evidence="6 7">
    <name type="scientific">Planktothrix paucivesiculata PCC 9631</name>
    <dbReference type="NCBI Taxonomy" id="671071"/>
    <lineage>
        <taxon>Bacteria</taxon>
        <taxon>Bacillati</taxon>
        <taxon>Cyanobacteriota</taxon>
        <taxon>Cyanophyceae</taxon>
        <taxon>Oscillatoriophycideae</taxon>
        <taxon>Oscillatoriales</taxon>
        <taxon>Microcoleaceae</taxon>
        <taxon>Planktothrix</taxon>
    </lineage>
</organism>
<proteinExistence type="inferred from homology"/>